<evidence type="ECO:0000313" key="2">
    <source>
        <dbReference type="EMBL" id="RDL40229.1"/>
    </source>
</evidence>
<comment type="caution">
    <text evidence="2">The sequence shown here is derived from an EMBL/GenBank/DDBJ whole genome shotgun (WGS) entry which is preliminary data.</text>
</comment>
<dbReference type="InterPro" id="IPR001509">
    <property type="entry name" value="Epimerase_deHydtase"/>
</dbReference>
<dbReference type="Gene3D" id="3.40.50.720">
    <property type="entry name" value="NAD(P)-binding Rossmann-like Domain"/>
    <property type="match status" value="1"/>
</dbReference>
<feature type="domain" description="NAD-dependent epimerase/dehydratase" evidence="1">
    <location>
        <begin position="3"/>
        <end position="221"/>
    </location>
</feature>
<proteinExistence type="predicted"/>
<organism evidence="2 3">
    <name type="scientific">Venustampulla echinocandica</name>
    <dbReference type="NCBI Taxonomy" id="2656787"/>
    <lineage>
        <taxon>Eukaryota</taxon>
        <taxon>Fungi</taxon>
        <taxon>Dikarya</taxon>
        <taxon>Ascomycota</taxon>
        <taxon>Pezizomycotina</taxon>
        <taxon>Leotiomycetes</taxon>
        <taxon>Helotiales</taxon>
        <taxon>Pleuroascaceae</taxon>
        <taxon>Venustampulla</taxon>
    </lineage>
</organism>
<dbReference type="InterPro" id="IPR036291">
    <property type="entry name" value="NAD(P)-bd_dom_sf"/>
</dbReference>
<dbReference type="GO" id="GO:0004029">
    <property type="term" value="F:aldehyde dehydrogenase (NAD+) activity"/>
    <property type="evidence" value="ECO:0007669"/>
    <property type="project" value="TreeGrafter"/>
</dbReference>
<evidence type="ECO:0000259" key="1">
    <source>
        <dbReference type="Pfam" id="PF01370"/>
    </source>
</evidence>
<dbReference type="STRING" id="2656787.A0A370TXK3"/>
<dbReference type="GO" id="GO:0005737">
    <property type="term" value="C:cytoplasm"/>
    <property type="evidence" value="ECO:0007669"/>
    <property type="project" value="TreeGrafter"/>
</dbReference>
<protein>
    <recommendedName>
        <fullName evidence="1">NAD-dependent epimerase/dehydratase domain-containing protein</fullName>
    </recommendedName>
</protein>
<sequence length="300" mass="31571">MRVFVTGATGFVGTAIVQDLLKAGHQVLGLARSDASAKALTDAGADVLRGSLDDLDILKKGATECDGVIHTAFTHDWSNYAGSCTADRKAIEAIGAALKGSGRPFVVTSGTLSLGMLELPPDQFANEEHVPDSRAGPRGPSEAAALELVSKGVRVTVVRLPIVHGDDDHGFIPMLIAAARKNDVSAYVGDGNQRWPSVRKADAATLYRLALEKGVAGAKYHAIAEQGVAIKDIAEVIGGKLDLPVVGKSPEEAAENFGFLSWPLAIDNPTSSKITQEQLGWSPSGRGLIEDMEKGTYFKN</sequence>
<gene>
    <name evidence="2" type="ORF">BP5553_00208</name>
</gene>
<dbReference type="PANTHER" id="PTHR48079:SF9">
    <property type="entry name" value="PUTATIVE-RELATED"/>
    <property type="match status" value="1"/>
</dbReference>
<accession>A0A370TXK3</accession>
<dbReference type="OrthoDB" id="10262413at2759"/>
<dbReference type="Proteomes" id="UP000254866">
    <property type="component" value="Unassembled WGS sequence"/>
</dbReference>
<dbReference type="CDD" id="cd05262">
    <property type="entry name" value="SDR_a7"/>
    <property type="match status" value="1"/>
</dbReference>
<dbReference type="AlphaFoldDB" id="A0A370TXK3"/>
<evidence type="ECO:0000313" key="3">
    <source>
        <dbReference type="Proteomes" id="UP000254866"/>
    </source>
</evidence>
<dbReference type="InterPro" id="IPR051783">
    <property type="entry name" value="NAD(P)-dependent_oxidoreduct"/>
</dbReference>
<reference evidence="2 3" key="1">
    <citation type="journal article" date="2018" name="IMA Fungus">
        <title>IMA Genome-F 9: Draft genome sequence of Annulohypoxylon stygium, Aspergillus mulundensis, Berkeleyomyces basicola (syn. Thielaviopsis basicola), Ceratocystis smalleyi, two Cercospora beticola strains, Coleophoma cylindrospora, Fusarium fracticaudum, Phialophora cf. hyalina, and Morchella septimelata.</title>
        <authorList>
            <person name="Wingfield B.D."/>
            <person name="Bills G.F."/>
            <person name="Dong Y."/>
            <person name="Huang W."/>
            <person name="Nel W.J."/>
            <person name="Swalarsk-Parry B.S."/>
            <person name="Vaghefi N."/>
            <person name="Wilken P.M."/>
            <person name="An Z."/>
            <person name="de Beer Z.W."/>
            <person name="De Vos L."/>
            <person name="Chen L."/>
            <person name="Duong T.A."/>
            <person name="Gao Y."/>
            <person name="Hammerbacher A."/>
            <person name="Kikkert J.R."/>
            <person name="Li Y."/>
            <person name="Li H."/>
            <person name="Li K."/>
            <person name="Li Q."/>
            <person name="Liu X."/>
            <person name="Ma X."/>
            <person name="Naidoo K."/>
            <person name="Pethybridge S.J."/>
            <person name="Sun J."/>
            <person name="Steenkamp E.T."/>
            <person name="van der Nest M.A."/>
            <person name="van Wyk S."/>
            <person name="Wingfield M.J."/>
            <person name="Xiong C."/>
            <person name="Yue Q."/>
            <person name="Zhang X."/>
        </authorList>
    </citation>
    <scope>NUCLEOTIDE SEQUENCE [LARGE SCALE GENOMIC DNA]</scope>
    <source>
        <strain evidence="2 3">BP 5553</strain>
    </source>
</reference>
<dbReference type="RefSeq" id="XP_031872885.1">
    <property type="nucleotide sequence ID" value="XM_032008831.1"/>
</dbReference>
<dbReference type="SUPFAM" id="SSF51735">
    <property type="entry name" value="NAD(P)-binding Rossmann-fold domains"/>
    <property type="match status" value="1"/>
</dbReference>
<dbReference type="EMBL" id="NPIC01000001">
    <property type="protein sequence ID" value="RDL40229.1"/>
    <property type="molecule type" value="Genomic_DNA"/>
</dbReference>
<dbReference type="Pfam" id="PF01370">
    <property type="entry name" value="Epimerase"/>
    <property type="match status" value="1"/>
</dbReference>
<dbReference type="GeneID" id="43593057"/>
<dbReference type="PANTHER" id="PTHR48079">
    <property type="entry name" value="PROTEIN YEEZ"/>
    <property type="match status" value="1"/>
</dbReference>
<keyword evidence="3" id="KW-1185">Reference proteome</keyword>
<name>A0A370TXK3_9HELO</name>